<dbReference type="Proteomes" id="UP000435649">
    <property type="component" value="Unassembled WGS sequence"/>
</dbReference>
<proteinExistence type="predicted"/>
<comment type="caution">
    <text evidence="1">The sequence shown here is derived from an EMBL/GenBank/DDBJ whole genome shotgun (WGS) entry which is preliminary data.</text>
</comment>
<dbReference type="Pfam" id="PF06293">
    <property type="entry name" value="Kdo"/>
    <property type="match status" value="1"/>
</dbReference>
<dbReference type="EMBL" id="VUNS01000012">
    <property type="protein sequence ID" value="MST97785.1"/>
    <property type="molecule type" value="Genomic_DNA"/>
</dbReference>
<accession>A0A844G4F7</accession>
<organism evidence="1 2">
    <name type="scientific">Victivallis lenta</name>
    <dbReference type="NCBI Taxonomy" id="2606640"/>
    <lineage>
        <taxon>Bacteria</taxon>
        <taxon>Pseudomonadati</taxon>
        <taxon>Lentisphaerota</taxon>
        <taxon>Lentisphaeria</taxon>
        <taxon>Victivallales</taxon>
        <taxon>Victivallaceae</taxon>
        <taxon>Victivallis</taxon>
    </lineage>
</organism>
<sequence>MIRESGNLNPGQLKRRALSEMHIRFGSSWFHSEPGFQAVKKAFFEAPELFAGGEVIWKTRNKAVRKVTLPAEYGGITLAFKDYAGIKPLRYALRCSKTALEAANYRAFTALGIPMATLLFAGDDRRNFRLNRSFLATRFAEGYVDGREFLPGGSLRGTPEQKEFIDRNLVYVAGLHSIHCFHKAVRVFNFLWKPLGDGKIDIVWIDVASCRFLSVPGCVFRKYMVKDLAMFFRDLELPDEELRNALENYRKHNPNCALSGNGLFEAVRAEAARPR</sequence>
<evidence type="ECO:0008006" key="3">
    <source>
        <dbReference type="Google" id="ProtNLM"/>
    </source>
</evidence>
<evidence type="ECO:0000313" key="1">
    <source>
        <dbReference type="EMBL" id="MST97785.1"/>
    </source>
</evidence>
<gene>
    <name evidence="1" type="ORF">FYJ85_12125</name>
</gene>
<evidence type="ECO:0000313" key="2">
    <source>
        <dbReference type="Proteomes" id="UP000435649"/>
    </source>
</evidence>
<reference evidence="1 2" key="1">
    <citation type="submission" date="2019-08" db="EMBL/GenBank/DDBJ databases">
        <title>In-depth cultivation of the pig gut microbiome towards novel bacterial diversity and tailored functional studies.</title>
        <authorList>
            <person name="Wylensek D."/>
            <person name="Hitch T.C.A."/>
            <person name="Clavel T."/>
        </authorList>
    </citation>
    <scope>NUCLEOTIDE SEQUENCE [LARGE SCALE GENOMIC DNA]</scope>
    <source>
        <strain evidence="1 2">BBE-744-WT-12</strain>
    </source>
</reference>
<dbReference type="AlphaFoldDB" id="A0A844G4F7"/>
<protein>
    <recommendedName>
        <fullName evidence="3">Lipopolysaccharide kinase (Kdo/WaaP) family protein</fullName>
    </recommendedName>
</protein>
<name>A0A844G4F7_9BACT</name>
<keyword evidence="2" id="KW-1185">Reference proteome</keyword>
<dbReference type="RefSeq" id="WP_106053475.1">
    <property type="nucleotide sequence ID" value="NZ_CALXOB010000032.1"/>
</dbReference>